<dbReference type="AlphaFoldDB" id="A0A0B6X0U5"/>
<evidence type="ECO:0000313" key="2">
    <source>
        <dbReference type="Proteomes" id="UP000031518"/>
    </source>
</evidence>
<reference evidence="1 2" key="1">
    <citation type="submission" date="2013-12" db="EMBL/GenBank/DDBJ databases">
        <authorList>
            <person name="Stott M."/>
        </authorList>
    </citation>
    <scope>NUCLEOTIDE SEQUENCE [LARGE SCALE GENOMIC DNA]</scope>
    <source>
        <strain evidence="1 2">K22</strain>
    </source>
</reference>
<accession>A0A0B6X0U5</accession>
<proteinExistence type="predicted"/>
<organism evidence="1 2">
    <name type="scientific">Pyrinomonas methylaliphatogenes</name>
    <dbReference type="NCBI Taxonomy" id="454194"/>
    <lineage>
        <taxon>Bacteria</taxon>
        <taxon>Pseudomonadati</taxon>
        <taxon>Acidobacteriota</taxon>
        <taxon>Blastocatellia</taxon>
        <taxon>Blastocatellales</taxon>
        <taxon>Pyrinomonadaceae</taxon>
        <taxon>Pyrinomonas</taxon>
    </lineage>
</organism>
<dbReference type="Proteomes" id="UP000031518">
    <property type="component" value="Unassembled WGS sequence"/>
</dbReference>
<gene>
    <name evidence="1" type="ORF">PYK22_02619</name>
</gene>
<dbReference type="RefSeq" id="WP_157770873.1">
    <property type="nucleotide sequence ID" value="NZ_CBXV010000008.1"/>
</dbReference>
<protein>
    <submittedName>
        <fullName evidence="1">Uncharacterized protein</fullName>
    </submittedName>
</protein>
<evidence type="ECO:0000313" key="1">
    <source>
        <dbReference type="EMBL" id="CDM66587.1"/>
    </source>
</evidence>
<sequence length="82" mass="9208">MSDMLQQKILFVIFYADSREDVQPEKDGDLMPFFVSNSILAFKEGHWIDFADVSDDVEISLGQVVKVNLTSAAGVGRVSRQR</sequence>
<name>A0A0B6X0U5_9BACT</name>
<reference evidence="1 2" key="2">
    <citation type="submission" date="2015-01" db="EMBL/GenBank/DDBJ databases">
        <title>Complete genome sequence of Pyrinomonas methylaliphatogenes type strain K22T.</title>
        <authorList>
            <person name="Lee K.C.Y."/>
            <person name="Power J.F."/>
            <person name="Dunfield P.F."/>
            <person name="Morgan X.C."/>
            <person name="Huttenhower C."/>
            <person name="Stott M.B."/>
        </authorList>
    </citation>
    <scope>NUCLEOTIDE SEQUENCE [LARGE SCALE GENOMIC DNA]</scope>
    <source>
        <strain evidence="1 2">K22</strain>
    </source>
</reference>
<dbReference type="EMBL" id="CBXV010000008">
    <property type="protein sequence ID" value="CDM66587.1"/>
    <property type="molecule type" value="Genomic_DNA"/>
</dbReference>
<keyword evidence="2" id="KW-1185">Reference proteome</keyword>